<dbReference type="Gene3D" id="3.30.200.20">
    <property type="entry name" value="Phosphorylase Kinase, domain 1"/>
    <property type="match status" value="1"/>
</dbReference>
<dbReference type="InterPro" id="IPR008271">
    <property type="entry name" value="Ser/Thr_kinase_AS"/>
</dbReference>
<dbReference type="Gene3D" id="3.80.10.10">
    <property type="entry name" value="Ribonuclease Inhibitor"/>
    <property type="match status" value="2"/>
</dbReference>
<dbReference type="Pfam" id="PF08263">
    <property type="entry name" value="LRRNT_2"/>
    <property type="match status" value="1"/>
</dbReference>
<feature type="compositionally biased region" description="Low complexity" evidence="15">
    <location>
        <begin position="591"/>
        <end position="625"/>
    </location>
</feature>
<dbReference type="PANTHER" id="PTHR48007:SF76">
    <property type="entry name" value="OS03G0145102 PROTEIN"/>
    <property type="match status" value="1"/>
</dbReference>
<evidence type="ECO:0000256" key="3">
    <source>
        <dbReference type="ARBA" id="ARBA00022614"/>
    </source>
</evidence>
<dbReference type="PROSITE" id="PS00107">
    <property type="entry name" value="PROTEIN_KINASE_ATP"/>
    <property type="match status" value="1"/>
</dbReference>
<evidence type="ECO:0000259" key="18">
    <source>
        <dbReference type="PROSITE" id="PS50011"/>
    </source>
</evidence>
<dbReference type="InterPro" id="IPR032675">
    <property type="entry name" value="LRR_dom_sf"/>
</dbReference>
<comment type="similarity">
    <text evidence="2">Belongs to the protein kinase superfamily. Ser/Thr protein kinase family.</text>
</comment>
<gene>
    <name evidence="19" type="ORF">KC19_1G167900</name>
</gene>
<evidence type="ECO:0000256" key="11">
    <source>
        <dbReference type="ARBA" id="ARBA00022989"/>
    </source>
</evidence>
<evidence type="ECO:0000313" key="20">
    <source>
        <dbReference type="Proteomes" id="UP000822688"/>
    </source>
</evidence>
<dbReference type="Proteomes" id="UP000822688">
    <property type="component" value="Chromosome 1"/>
</dbReference>
<evidence type="ECO:0000256" key="6">
    <source>
        <dbReference type="ARBA" id="ARBA00022729"/>
    </source>
</evidence>
<dbReference type="AlphaFoldDB" id="A0A8T0J720"/>
<feature type="domain" description="Protein kinase" evidence="18">
    <location>
        <begin position="299"/>
        <end position="574"/>
    </location>
</feature>
<evidence type="ECO:0000313" key="19">
    <source>
        <dbReference type="EMBL" id="KAG0591335.1"/>
    </source>
</evidence>
<dbReference type="FunFam" id="3.80.10.10:FF:000400">
    <property type="entry name" value="Nuclear pore complex protein NUP107"/>
    <property type="match status" value="1"/>
</dbReference>
<feature type="binding site" evidence="14">
    <location>
        <position position="328"/>
    </location>
    <ligand>
        <name>ATP</name>
        <dbReference type="ChEBI" id="CHEBI:30616"/>
    </ligand>
</feature>
<keyword evidence="10 14" id="KW-0067">ATP-binding</keyword>
<dbReference type="EMBL" id="CM026421">
    <property type="protein sequence ID" value="KAG0591335.1"/>
    <property type="molecule type" value="Genomic_DNA"/>
</dbReference>
<proteinExistence type="inferred from homology"/>
<dbReference type="InterPro" id="IPR046959">
    <property type="entry name" value="PRK1-6/SRF4-like"/>
</dbReference>
<evidence type="ECO:0000256" key="2">
    <source>
        <dbReference type="ARBA" id="ARBA00008684"/>
    </source>
</evidence>
<reference evidence="19" key="1">
    <citation type="submission" date="2020-06" db="EMBL/GenBank/DDBJ databases">
        <title>WGS assembly of Ceratodon purpureus strain R40.</title>
        <authorList>
            <person name="Carey S.B."/>
            <person name="Jenkins J."/>
            <person name="Shu S."/>
            <person name="Lovell J.T."/>
            <person name="Sreedasyam A."/>
            <person name="Maumus F."/>
            <person name="Tiley G.P."/>
            <person name="Fernandez-Pozo N."/>
            <person name="Barry K."/>
            <person name="Chen C."/>
            <person name="Wang M."/>
            <person name="Lipzen A."/>
            <person name="Daum C."/>
            <person name="Saski C.A."/>
            <person name="Payton A.C."/>
            <person name="Mcbreen J.C."/>
            <person name="Conrad R.E."/>
            <person name="Kollar L.M."/>
            <person name="Olsson S."/>
            <person name="Huttunen S."/>
            <person name="Landis J.B."/>
            <person name="Wickett N.J."/>
            <person name="Johnson M.G."/>
            <person name="Rensing S.A."/>
            <person name="Grimwood J."/>
            <person name="Schmutz J."/>
            <person name="Mcdaniel S.F."/>
        </authorList>
    </citation>
    <scope>NUCLEOTIDE SEQUENCE</scope>
    <source>
        <strain evidence="19">R40</strain>
    </source>
</reference>
<protein>
    <recommendedName>
        <fullName evidence="18">Protein kinase domain-containing protein</fullName>
    </recommendedName>
</protein>
<dbReference type="InterPro" id="IPR013210">
    <property type="entry name" value="LRR_N_plant-typ"/>
</dbReference>
<evidence type="ECO:0000256" key="10">
    <source>
        <dbReference type="ARBA" id="ARBA00022840"/>
    </source>
</evidence>
<evidence type="ECO:0000256" key="7">
    <source>
        <dbReference type="ARBA" id="ARBA00022737"/>
    </source>
</evidence>
<dbReference type="Gene3D" id="1.10.510.10">
    <property type="entry name" value="Transferase(Phosphotransferase) domain 1"/>
    <property type="match status" value="1"/>
</dbReference>
<dbReference type="InterPro" id="IPR000719">
    <property type="entry name" value="Prot_kinase_dom"/>
</dbReference>
<evidence type="ECO:0000256" key="15">
    <source>
        <dbReference type="SAM" id="MobiDB-lite"/>
    </source>
</evidence>
<dbReference type="PRINTS" id="PR00019">
    <property type="entry name" value="LEURICHRPT"/>
</dbReference>
<evidence type="ECO:0000256" key="1">
    <source>
        <dbReference type="ARBA" id="ARBA00004370"/>
    </source>
</evidence>
<accession>A0A8T0J720</accession>
<dbReference type="PROSITE" id="PS51450">
    <property type="entry name" value="LRR"/>
    <property type="match status" value="1"/>
</dbReference>
<comment type="subcellular location">
    <subcellularLocation>
        <location evidence="1">Membrane</location>
    </subcellularLocation>
</comment>
<dbReference type="GO" id="GO:0016020">
    <property type="term" value="C:membrane"/>
    <property type="evidence" value="ECO:0007669"/>
    <property type="project" value="UniProtKB-SubCell"/>
</dbReference>
<keyword evidence="20" id="KW-1185">Reference proteome</keyword>
<dbReference type="OrthoDB" id="4062651at2759"/>
<evidence type="ECO:0000256" key="12">
    <source>
        <dbReference type="ARBA" id="ARBA00023136"/>
    </source>
</evidence>
<dbReference type="Pfam" id="PF00560">
    <property type="entry name" value="LRR_1"/>
    <property type="match status" value="1"/>
</dbReference>
<dbReference type="SUPFAM" id="SSF52058">
    <property type="entry name" value="L domain-like"/>
    <property type="match status" value="1"/>
</dbReference>
<keyword evidence="13" id="KW-0675">Receptor</keyword>
<feature type="transmembrane region" description="Helical" evidence="16">
    <location>
        <begin position="236"/>
        <end position="258"/>
    </location>
</feature>
<dbReference type="GO" id="GO:0005524">
    <property type="term" value="F:ATP binding"/>
    <property type="evidence" value="ECO:0007669"/>
    <property type="project" value="UniProtKB-UniRule"/>
</dbReference>
<dbReference type="GO" id="GO:0004672">
    <property type="term" value="F:protein kinase activity"/>
    <property type="evidence" value="ECO:0007669"/>
    <property type="project" value="InterPro"/>
</dbReference>
<organism evidence="19 20">
    <name type="scientific">Ceratodon purpureus</name>
    <name type="common">Fire moss</name>
    <name type="synonym">Dicranum purpureum</name>
    <dbReference type="NCBI Taxonomy" id="3225"/>
    <lineage>
        <taxon>Eukaryota</taxon>
        <taxon>Viridiplantae</taxon>
        <taxon>Streptophyta</taxon>
        <taxon>Embryophyta</taxon>
        <taxon>Bryophyta</taxon>
        <taxon>Bryophytina</taxon>
        <taxon>Bryopsida</taxon>
        <taxon>Dicranidae</taxon>
        <taxon>Pseudoditrichales</taxon>
        <taxon>Ditrichaceae</taxon>
        <taxon>Ceratodon</taxon>
    </lineage>
</organism>
<keyword evidence="11 16" id="KW-1133">Transmembrane helix</keyword>
<keyword evidence="12 16" id="KW-0472">Membrane</keyword>
<evidence type="ECO:0000256" key="13">
    <source>
        <dbReference type="ARBA" id="ARBA00023170"/>
    </source>
</evidence>
<keyword evidence="4" id="KW-0808">Transferase</keyword>
<dbReference type="FunFam" id="1.10.510.10:FF:000146">
    <property type="entry name" value="LRR receptor-like serine/threonine-protein kinase IOS1"/>
    <property type="match status" value="1"/>
</dbReference>
<evidence type="ECO:0000256" key="17">
    <source>
        <dbReference type="SAM" id="SignalP"/>
    </source>
</evidence>
<dbReference type="InterPro" id="IPR011009">
    <property type="entry name" value="Kinase-like_dom_sf"/>
</dbReference>
<evidence type="ECO:0000256" key="9">
    <source>
        <dbReference type="ARBA" id="ARBA00022777"/>
    </source>
</evidence>
<comment type="caution">
    <text evidence="19">The sequence shown here is derived from an EMBL/GenBank/DDBJ whole genome shotgun (WGS) entry which is preliminary data.</text>
</comment>
<dbReference type="FunFam" id="3.30.200.20:FF:000434">
    <property type="entry name" value="Receptor-like serine/threonine-protein kinase"/>
    <property type="match status" value="1"/>
</dbReference>
<evidence type="ECO:0000256" key="8">
    <source>
        <dbReference type="ARBA" id="ARBA00022741"/>
    </source>
</evidence>
<dbReference type="SMART" id="SM00220">
    <property type="entry name" value="S_TKc"/>
    <property type="match status" value="1"/>
</dbReference>
<keyword evidence="9" id="KW-0418">Kinase</keyword>
<sequence length="642" mass="70845">MGRHHKVKLPPAKAYYCFMLLRLCVLWTQLGTKCISALNDEGQALQEFGNRLNHGNGGTTESLLSWNASHPTPCEWTGVACSQDLHVVSINLSGKQLQGNLTLDVTRLVQLQALNLSFNVFRGAIPSFWGNSASLRILDLSNNRLSDEIPKELNQLLSLSFLDLSNNDLDGALPQGGILASFNASSFEGNDRLCGHPTRRTCDLSTRSLLESSTIPPGVKVEVMNGDDGKPLSTGMIVAICISAFAVSKGVLFFIWCWRRKKMRSDCEVKLAGGRMIMFQLTGQVTPLAKAVLRKAVKLKPRDIIGSGGYGTVYKLVLDDMSTFAVKKLTKGAMERDTGFERELQTLADVRHRNLCTLRGYYSAPQINLLVYDLMPNGNLESALHDFANGNTGPLNWELRLKIALGVARGLSYLHYDCIPHIIHRDIKCSNILLDEHMEAHVADFGLAKFINPNETHVTTIAAGTLGYLPPEYLDTGKITEKGDVYSFGVVLLELLTGKRPNDDSFRDHDFSVVQWANALLAENHPEDIFDEIILGATSDEDLLTTLSIAMHCTNGVPKERPNMQHVVKMLQKLCGEDDGILSRRTSISNQTQTQTRAQTQSLNHAQTHAQTQTQSHAQTHAQTSMKVSLETGMVYPCDDAV</sequence>
<feature type="signal peptide" evidence="17">
    <location>
        <begin position="1"/>
        <end position="37"/>
    </location>
</feature>
<feature type="region of interest" description="Disordered" evidence="15">
    <location>
        <begin position="587"/>
        <end position="625"/>
    </location>
</feature>
<keyword evidence="6 17" id="KW-0732">Signal</keyword>
<dbReference type="SUPFAM" id="SSF56112">
    <property type="entry name" value="Protein kinase-like (PK-like)"/>
    <property type="match status" value="1"/>
</dbReference>
<keyword evidence="5 16" id="KW-0812">Transmembrane</keyword>
<evidence type="ECO:0000256" key="5">
    <source>
        <dbReference type="ARBA" id="ARBA00022692"/>
    </source>
</evidence>
<evidence type="ECO:0000256" key="16">
    <source>
        <dbReference type="SAM" id="Phobius"/>
    </source>
</evidence>
<dbReference type="Pfam" id="PF00069">
    <property type="entry name" value="Pkinase"/>
    <property type="match status" value="1"/>
</dbReference>
<dbReference type="PANTHER" id="PTHR48007">
    <property type="entry name" value="LEUCINE-RICH REPEAT RECEPTOR-LIKE PROTEIN KINASE PXC1"/>
    <property type="match status" value="1"/>
</dbReference>
<name>A0A8T0J720_CERPU</name>
<evidence type="ECO:0000256" key="4">
    <source>
        <dbReference type="ARBA" id="ARBA00022679"/>
    </source>
</evidence>
<keyword evidence="7" id="KW-0677">Repeat</keyword>
<keyword evidence="3" id="KW-0433">Leucine-rich repeat</keyword>
<dbReference type="InterPro" id="IPR001611">
    <property type="entry name" value="Leu-rich_rpt"/>
</dbReference>
<dbReference type="PROSITE" id="PS50011">
    <property type="entry name" value="PROTEIN_KINASE_DOM"/>
    <property type="match status" value="1"/>
</dbReference>
<keyword evidence="8 14" id="KW-0547">Nucleotide-binding</keyword>
<evidence type="ECO:0000256" key="14">
    <source>
        <dbReference type="PROSITE-ProRule" id="PRU10141"/>
    </source>
</evidence>
<feature type="chain" id="PRO_5035816097" description="Protein kinase domain-containing protein" evidence="17">
    <location>
        <begin position="38"/>
        <end position="642"/>
    </location>
</feature>
<dbReference type="PROSITE" id="PS00108">
    <property type="entry name" value="PROTEIN_KINASE_ST"/>
    <property type="match status" value="1"/>
</dbReference>
<dbReference type="InterPro" id="IPR017441">
    <property type="entry name" value="Protein_kinase_ATP_BS"/>
</dbReference>